<evidence type="ECO:0000259" key="1">
    <source>
        <dbReference type="PROSITE" id="PS50097"/>
    </source>
</evidence>
<dbReference type="InterPro" id="IPR051616">
    <property type="entry name" value="Cul2-RING_E3_ligase_SR"/>
</dbReference>
<dbReference type="PANTHER" id="PTHR46224:SF64">
    <property type="entry name" value="IQ MOTIF AND ANKYRIN REPEAT DOMAIN-CONTAINING PROTEIN 1"/>
    <property type="match status" value="1"/>
</dbReference>
<dbReference type="Gene3D" id="3.30.710.10">
    <property type="entry name" value="Potassium Channel Kv1.1, Chain A"/>
    <property type="match status" value="1"/>
</dbReference>
<evidence type="ECO:0000259" key="2">
    <source>
        <dbReference type="PROSITE" id="PS50878"/>
    </source>
</evidence>
<dbReference type="EMBL" id="JANTQA010000032">
    <property type="protein sequence ID" value="KAJ3438555.1"/>
    <property type="molecule type" value="Genomic_DNA"/>
</dbReference>
<dbReference type="SUPFAM" id="SSF54695">
    <property type="entry name" value="POZ domain"/>
    <property type="match status" value="1"/>
</dbReference>
<dbReference type="SUPFAM" id="SSF48403">
    <property type="entry name" value="Ankyrin repeat"/>
    <property type="match status" value="1"/>
</dbReference>
<gene>
    <name evidence="3" type="ORF">M0812_14563</name>
</gene>
<dbReference type="InterPro" id="IPR000477">
    <property type="entry name" value="RT_dom"/>
</dbReference>
<dbReference type="InterPro" id="IPR002110">
    <property type="entry name" value="Ankyrin_rpt"/>
</dbReference>
<sequence length="825" mass="96667">MFADDLILIIKENMNQINEKLNAIYQVIVQFGLKPNEDKTEITQDLSKIKYLGIYLEKISHLVYNLKKAKETYNSSKQLFNNNLLTNNLKIRLFKSFILSQLTYGLEIYNYKIATLNYLNSWINTCITEICKINRNTPILIYKTEFKFENLRRSNLGMLIGKCFPLDLIKYAIEKGGKLVDTNEQNAFDPVIFSCHNHKDLKYLKYLISIGADLNVKNSLKVSFLEKLCQTHKPNLQMIEYLLENNADINYCCISRGSKPPLFMLSIHETPIELIQKFISKGAKITFEIRNLSITLLENICQKDNVSIQLLNYCYSLFKNHKSLELILQKSAFNLVQHKDNINALKELIKLGFNPHSKNGRNFNLLYSHLLGNSHNLDFIKFLVEEIKIPINDYCDQTPEKTSLEMAVIRRLPIETIIYLLSKGGDPNVKMSNEYYFGSNEDKNKIFISEKILRWYVSYRFNDVLTKSNSENALIDIYTRLFDALIDSGFNINKPSTENYKHFLSYCGYIIGTKKSKGIFEHILDRGLNPWTIIDKGKNIFANECFSYKRSKKKAANYFSMVLDFYELFKRKENTDFIITSNEDEKIPCHSLILKMRLVNDKIDLERICNVLQNEKKSQIVDFLYWVYCGYVPRPDEDAEKLNLNLALKIGFTKELFYQKNGRNGLLKDLKQFYQNKKSMDFIITVHIENDDDEDSNGEKEIEKEIENENRVTQEKVEEEKIVEIPVHKLILQARSELYRGLFYNLSEQKKVSDYTGKSPLAIQILIEYFYTESVSKEFDEDTLLELFDAVEYYQLSESSSLHYHINKSNEYQNQKMRNLKFKNN</sequence>
<proteinExistence type="predicted"/>
<dbReference type="InterPro" id="IPR036770">
    <property type="entry name" value="Ankyrin_rpt-contain_sf"/>
</dbReference>
<dbReference type="SMART" id="SM00248">
    <property type="entry name" value="ANK"/>
    <property type="match status" value="5"/>
</dbReference>
<dbReference type="Gene3D" id="1.25.40.20">
    <property type="entry name" value="Ankyrin repeat-containing domain"/>
    <property type="match status" value="2"/>
</dbReference>
<dbReference type="CDD" id="cd18186">
    <property type="entry name" value="BTB_POZ_ZBTB_KLHL-like"/>
    <property type="match status" value="1"/>
</dbReference>
<dbReference type="AlphaFoldDB" id="A0AAV7ZDD8"/>
<comment type="caution">
    <text evidence="3">The sequence shown here is derived from an EMBL/GenBank/DDBJ whole genome shotgun (WGS) entry which is preliminary data.</text>
</comment>
<name>A0AAV7ZDD8_9EUKA</name>
<dbReference type="InterPro" id="IPR011333">
    <property type="entry name" value="SKP1/BTB/POZ_sf"/>
</dbReference>
<feature type="domain" description="Reverse transcriptase" evidence="2">
    <location>
        <begin position="1"/>
        <end position="56"/>
    </location>
</feature>
<feature type="domain" description="BTB" evidence="1">
    <location>
        <begin position="724"/>
        <end position="779"/>
    </location>
</feature>
<dbReference type="PROSITE" id="PS50097">
    <property type="entry name" value="BTB"/>
    <property type="match status" value="1"/>
</dbReference>
<reference evidence="3" key="1">
    <citation type="submission" date="2022-08" db="EMBL/GenBank/DDBJ databases">
        <title>Novel sulphate-reducing endosymbionts in the free-living metamonad Anaeramoeba.</title>
        <authorList>
            <person name="Jerlstrom-Hultqvist J."/>
            <person name="Cepicka I."/>
            <person name="Gallot-Lavallee L."/>
            <person name="Salas-Leiva D."/>
            <person name="Curtis B.A."/>
            <person name="Zahonova K."/>
            <person name="Pipaliya S."/>
            <person name="Dacks J."/>
            <person name="Roger A.J."/>
        </authorList>
    </citation>
    <scope>NUCLEOTIDE SEQUENCE</scope>
    <source>
        <strain evidence="3">Busselton2</strain>
    </source>
</reference>
<protein>
    <submittedName>
        <fullName evidence="3">Ankyrin repeat-containing protein</fullName>
    </submittedName>
</protein>
<organism evidence="3 4">
    <name type="scientific">Anaeramoeba flamelloides</name>
    <dbReference type="NCBI Taxonomy" id="1746091"/>
    <lineage>
        <taxon>Eukaryota</taxon>
        <taxon>Metamonada</taxon>
        <taxon>Anaeramoebidae</taxon>
        <taxon>Anaeramoeba</taxon>
    </lineage>
</organism>
<accession>A0AAV7ZDD8</accession>
<dbReference type="InterPro" id="IPR000210">
    <property type="entry name" value="BTB/POZ_dom"/>
</dbReference>
<evidence type="ECO:0000313" key="4">
    <source>
        <dbReference type="Proteomes" id="UP001146793"/>
    </source>
</evidence>
<evidence type="ECO:0000313" key="3">
    <source>
        <dbReference type="EMBL" id="KAJ3438555.1"/>
    </source>
</evidence>
<dbReference type="Proteomes" id="UP001146793">
    <property type="component" value="Unassembled WGS sequence"/>
</dbReference>
<dbReference type="PROSITE" id="PS50878">
    <property type="entry name" value="RT_POL"/>
    <property type="match status" value="1"/>
</dbReference>
<dbReference type="Pfam" id="PF00651">
    <property type="entry name" value="BTB"/>
    <property type="match status" value="1"/>
</dbReference>
<dbReference type="PANTHER" id="PTHR46224">
    <property type="entry name" value="ANKYRIN REPEAT FAMILY PROTEIN"/>
    <property type="match status" value="1"/>
</dbReference>